<dbReference type="EMBL" id="DACSUM010000011">
    <property type="protein sequence ID" value="HAT3581562.1"/>
    <property type="molecule type" value="Genomic_DNA"/>
</dbReference>
<evidence type="ECO:0000313" key="2">
    <source>
        <dbReference type="EMBL" id="HAT3581562.1"/>
    </source>
</evidence>
<feature type="domain" description="NADP-dependent oxidoreductase" evidence="1">
    <location>
        <begin position="95"/>
        <end position="147"/>
    </location>
</feature>
<comment type="caution">
    <text evidence="2">The sequence shown here is derived from an EMBL/GenBank/DDBJ whole genome shotgun (WGS) entry which is preliminary data.</text>
</comment>
<name>A0A9P3T5Y0_KLUIN</name>
<dbReference type="Gene3D" id="3.20.20.100">
    <property type="entry name" value="NADP-dependent oxidoreductase domain"/>
    <property type="match status" value="1"/>
</dbReference>
<dbReference type="InterPro" id="IPR036812">
    <property type="entry name" value="NAD(P)_OxRdtase_dom_sf"/>
</dbReference>
<dbReference type="Proteomes" id="UP000867740">
    <property type="component" value="Unassembled WGS sequence"/>
</dbReference>
<reference evidence="2" key="2">
    <citation type="submission" date="2020-10" db="EMBL/GenBank/DDBJ databases">
        <authorList>
            <consortium name="NCBI Pathogen Detection Project"/>
        </authorList>
    </citation>
    <scope>NUCLEOTIDE SEQUENCE</scope>
    <source>
        <strain evidence="2">CAVp300</strain>
    </source>
</reference>
<dbReference type="Pfam" id="PF00248">
    <property type="entry name" value="Aldo_ket_red"/>
    <property type="match status" value="1"/>
</dbReference>
<dbReference type="AlphaFoldDB" id="A0A9P3T5Y0"/>
<dbReference type="SUPFAM" id="SSF51430">
    <property type="entry name" value="NAD(P)-linked oxidoreductase"/>
    <property type="match status" value="1"/>
</dbReference>
<protein>
    <recommendedName>
        <fullName evidence="1">NADP-dependent oxidoreductase domain-containing protein</fullName>
    </recommendedName>
</protein>
<gene>
    <name evidence="2" type="ORF">I8531_001850</name>
</gene>
<accession>A0A9P3T5Y0</accession>
<sequence length="168" mass="18669">MRRAHEYCLLSIVSHKNTLYYSIIKNTECKINPHTNTIPSSSIVRSDLKRGRGSMKKVLILGAAGSLARIATRYLLDNSQAQLTLYLRNSARLQNPEAPVQVALAWLLVQKPWIVPIPGMDKVAYIDDNLKAIDLELSAEDLANIEAQLASIKIQGNRLDDGLLSMSE</sequence>
<reference evidence="2" key="1">
    <citation type="journal article" date="2018" name="Genome Biol.">
        <title>SKESA: strategic k-mer extension for scrupulous assemblies.</title>
        <authorList>
            <person name="Souvorov A."/>
            <person name="Agarwala R."/>
            <person name="Lipman D.J."/>
        </authorList>
    </citation>
    <scope>NUCLEOTIDE SEQUENCE</scope>
    <source>
        <strain evidence="2">CAVp300</strain>
    </source>
</reference>
<organism evidence="2 3">
    <name type="scientific">Kluyvera intermedia</name>
    <name type="common">Enterobacter intermedius</name>
    <dbReference type="NCBI Taxonomy" id="61648"/>
    <lineage>
        <taxon>Bacteria</taxon>
        <taxon>Pseudomonadati</taxon>
        <taxon>Pseudomonadota</taxon>
        <taxon>Gammaproteobacteria</taxon>
        <taxon>Enterobacterales</taxon>
        <taxon>Enterobacteriaceae</taxon>
        <taxon>Kluyvera</taxon>
    </lineage>
</organism>
<evidence type="ECO:0000313" key="3">
    <source>
        <dbReference type="Proteomes" id="UP000867740"/>
    </source>
</evidence>
<dbReference type="InterPro" id="IPR023210">
    <property type="entry name" value="NADP_OxRdtase_dom"/>
</dbReference>
<dbReference type="InterPro" id="IPR036291">
    <property type="entry name" value="NAD(P)-bd_dom_sf"/>
</dbReference>
<evidence type="ECO:0000259" key="1">
    <source>
        <dbReference type="Pfam" id="PF00248"/>
    </source>
</evidence>
<proteinExistence type="predicted"/>
<dbReference type="SUPFAM" id="SSF51735">
    <property type="entry name" value="NAD(P)-binding Rossmann-fold domains"/>
    <property type="match status" value="1"/>
</dbReference>